<reference evidence="2 3" key="1">
    <citation type="journal article" date="2020" name="Phytopathology">
        <title>Genome Sequence Resources of Colletotrichum truncatum, C. plurivorum, C. musicola, and C. sojae: Four Species Pathogenic to Soybean (Glycine max).</title>
        <authorList>
            <person name="Rogerio F."/>
            <person name="Boufleur T.R."/>
            <person name="Ciampi-Guillardi M."/>
            <person name="Sukno S.A."/>
            <person name="Thon M.R."/>
            <person name="Massola Junior N.S."/>
            <person name="Baroncelli R."/>
        </authorList>
    </citation>
    <scope>NUCLEOTIDE SEQUENCE [LARGE SCALE GENOMIC DNA]</scope>
    <source>
        <strain evidence="2 3">LFN0009</strain>
    </source>
</reference>
<sequence length="120" mass="13090">MGQPQGRSHGIEAAPAMAGTTCLQAVGYLPSGKRKTVNFDFPIPRLHITITTHRKAAIITAIHRPLSTVSLHRRFFWAPADESEKEEAPAAFTKPTIALPSQELPGDEAFRPRSVGFAMN</sequence>
<organism evidence="2 3">
    <name type="scientific">Colletotrichum sojae</name>
    <dbReference type="NCBI Taxonomy" id="2175907"/>
    <lineage>
        <taxon>Eukaryota</taxon>
        <taxon>Fungi</taxon>
        <taxon>Dikarya</taxon>
        <taxon>Ascomycota</taxon>
        <taxon>Pezizomycotina</taxon>
        <taxon>Sordariomycetes</taxon>
        <taxon>Hypocreomycetidae</taxon>
        <taxon>Glomerellales</taxon>
        <taxon>Glomerellaceae</taxon>
        <taxon>Colletotrichum</taxon>
        <taxon>Colletotrichum orchidearum species complex</taxon>
    </lineage>
</organism>
<evidence type="ECO:0000313" key="2">
    <source>
        <dbReference type="EMBL" id="KAF6795882.1"/>
    </source>
</evidence>
<proteinExistence type="predicted"/>
<accession>A0A8H6ITC2</accession>
<dbReference type="Proteomes" id="UP000652219">
    <property type="component" value="Unassembled WGS sequence"/>
</dbReference>
<feature type="region of interest" description="Disordered" evidence="1">
    <location>
        <begin position="87"/>
        <end position="120"/>
    </location>
</feature>
<protein>
    <submittedName>
        <fullName evidence="2">Uncharacterized protein</fullName>
    </submittedName>
</protein>
<dbReference type="AlphaFoldDB" id="A0A8H6ITC2"/>
<evidence type="ECO:0000256" key="1">
    <source>
        <dbReference type="SAM" id="MobiDB-lite"/>
    </source>
</evidence>
<evidence type="ECO:0000313" key="3">
    <source>
        <dbReference type="Proteomes" id="UP000652219"/>
    </source>
</evidence>
<name>A0A8H6ITC2_9PEZI</name>
<comment type="caution">
    <text evidence="2">The sequence shown here is derived from an EMBL/GenBank/DDBJ whole genome shotgun (WGS) entry which is preliminary data.</text>
</comment>
<keyword evidence="3" id="KW-1185">Reference proteome</keyword>
<gene>
    <name evidence="2" type="ORF">CSOJ01_13328</name>
</gene>
<dbReference type="EMBL" id="WIGN01000381">
    <property type="protein sequence ID" value="KAF6795882.1"/>
    <property type="molecule type" value="Genomic_DNA"/>
</dbReference>